<evidence type="ECO:0000313" key="3">
    <source>
        <dbReference type="Proteomes" id="UP001589738"/>
    </source>
</evidence>
<dbReference type="EMBL" id="JBHLUU010000009">
    <property type="protein sequence ID" value="MFC0474005.1"/>
    <property type="molecule type" value="Genomic_DNA"/>
</dbReference>
<comment type="caution">
    <text evidence="2">The sequence shown here is derived from an EMBL/GenBank/DDBJ whole genome shotgun (WGS) entry which is preliminary data.</text>
</comment>
<feature type="compositionally biased region" description="Polar residues" evidence="1">
    <location>
        <begin position="88"/>
        <end position="99"/>
    </location>
</feature>
<sequence>MGQLIKLQDYVSRYEQNIYEYPTRYVRLKKQQWEKIYSLWKSDSIIESIQPVSTNWLEEDKQPLVDRMKGFFKRERKDEDVEEKEIQSGVQESSGLSFSPSFTFNPASEDELKRQFLDQLLRFQMKWATTTLLEQSHISKKYLYDHRLKYFLQRFPDTTLVMYEPIFLLKKAPVEVETILITPTDVWCIHFLEEEDHAVFLGTKERFWVKRHQDQEQKVLSPLIGLNRTEKIVKKIFELYEIELPIHKVVLSRNGYIDFPFPPYGLQLIEKRNYEEWFQTMRSNKTPLKHAQLKAAQMLLQFSQTSSMRRLEWDVLNKGEQEKKEF</sequence>
<accession>A0ABV6KLR9</accession>
<organism evidence="2 3">
    <name type="scientific">Robertmurraya beringensis</name>
    <dbReference type="NCBI Taxonomy" id="641660"/>
    <lineage>
        <taxon>Bacteria</taxon>
        <taxon>Bacillati</taxon>
        <taxon>Bacillota</taxon>
        <taxon>Bacilli</taxon>
        <taxon>Bacillales</taxon>
        <taxon>Bacillaceae</taxon>
        <taxon>Robertmurraya</taxon>
    </lineage>
</organism>
<protein>
    <submittedName>
        <fullName evidence="2">NERD domain-containing protein</fullName>
    </submittedName>
</protein>
<keyword evidence="3" id="KW-1185">Reference proteome</keyword>
<proteinExistence type="predicted"/>
<evidence type="ECO:0000256" key="1">
    <source>
        <dbReference type="SAM" id="MobiDB-lite"/>
    </source>
</evidence>
<feature type="region of interest" description="Disordered" evidence="1">
    <location>
        <begin position="78"/>
        <end position="99"/>
    </location>
</feature>
<gene>
    <name evidence="2" type="ORF">ACFFHF_01575</name>
</gene>
<dbReference type="Proteomes" id="UP001589738">
    <property type="component" value="Unassembled WGS sequence"/>
</dbReference>
<name>A0ABV6KLR9_9BACI</name>
<reference evidence="2 3" key="1">
    <citation type="submission" date="2024-09" db="EMBL/GenBank/DDBJ databases">
        <authorList>
            <person name="Sun Q."/>
            <person name="Mori K."/>
        </authorList>
    </citation>
    <scope>NUCLEOTIDE SEQUENCE [LARGE SCALE GENOMIC DNA]</scope>
    <source>
        <strain evidence="2 3">CGMCC 1.9126</strain>
    </source>
</reference>
<evidence type="ECO:0000313" key="2">
    <source>
        <dbReference type="EMBL" id="MFC0474005.1"/>
    </source>
</evidence>
<dbReference type="RefSeq" id="WP_160546927.1">
    <property type="nucleotide sequence ID" value="NZ_JBHLUU010000009.1"/>
</dbReference>